<accession>A0AAE3SLZ0</accession>
<dbReference type="Proteomes" id="UP001207408">
    <property type="component" value="Unassembled WGS sequence"/>
</dbReference>
<name>A0AAE3SLZ0_9BACT</name>
<dbReference type="Gene3D" id="3.40.640.10">
    <property type="entry name" value="Type I PLP-dependent aspartate aminotransferase-like (Major domain)"/>
    <property type="match status" value="2"/>
</dbReference>
<dbReference type="InterPro" id="IPR015422">
    <property type="entry name" value="PyrdxlP-dep_Trfase_small"/>
</dbReference>
<evidence type="ECO:0000256" key="1">
    <source>
        <dbReference type="ARBA" id="ARBA00001933"/>
    </source>
</evidence>
<comment type="similarity">
    <text evidence="2">Belongs to the beta-eliminating lyase family.</text>
</comment>
<dbReference type="AlphaFoldDB" id="A0AAE3SLZ0"/>
<evidence type="ECO:0000259" key="4">
    <source>
        <dbReference type="Pfam" id="PF01212"/>
    </source>
</evidence>
<keyword evidence="5" id="KW-0456">Lyase</keyword>
<keyword evidence="3" id="KW-0663">Pyridoxal phosphate</keyword>
<proteinExistence type="inferred from homology"/>
<dbReference type="EC" id="4.1.99.1" evidence="5"/>
<reference evidence="5" key="1">
    <citation type="submission" date="2022-10" db="EMBL/GenBank/DDBJ databases">
        <authorList>
            <person name="Yu W.X."/>
        </authorList>
    </citation>
    <scope>NUCLEOTIDE SEQUENCE</scope>
    <source>
        <strain evidence="5">D04</strain>
    </source>
</reference>
<evidence type="ECO:0000256" key="3">
    <source>
        <dbReference type="ARBA" id="ARBA00022898"/>
    </source>
</evidence>
<dbReference type="RefSeq" id="WP_301201001.1">
    <property type="nucleotide sequence ID" value="NZ_JAPDPI010000035.1"/>
</dbReference>
<protein>
    <submittedName>
        <fullName evidence="5">Tryptophanase</fullName>
        <ecNumber evidence="5">4.1.99.1</ecNumber>
    </submittedName>
</protein>
<dbReference type="Gene3D" id="3.90.1150.10">
    <property type="entry name" value="Aspartate Aminotransferase, domain 1"/>
    <property type="match status" value="2"/>
</dbReference>
<keyword evidence="6" id="KW-1185">Reference proteome</keyword>
<comment type="cofactor">
    <cofactor evidence="1">
        <name>pyridoxal 5'-phosphate</name>
        <dbReference type="ChEBI" id="CHEBI:597326"/>
    </cofactor>
</comment>
<feature type="domain" description="Aromatic amino acid beta-eliminating lyase/threonine aldolase" evidence="4">
    <location>
        <begin position="471"/>
        <end position="847"/>
    </location>
</feature>
<comment type="caution">
    <text evidence="5">The sequence shown here is derived from an EMBL/GenBank/DDBJ whole genome shotgun (WGS) entry which is preliminary data.</text>
</comment>
<dbReference type="InterPro" id="IPR015421">
    <property type="entry name" value="PyrdxlP-dep_Trfase_major"/>
</dbReference>
<dbReference type="GO" id="GO:0009034">
    <property type="term" value="F:tryptophanase activity"/>
    <property type="evidence" value="ECO:0007669"/>
    <property type="project" value="UniProtKB-EC"/>
</dbReference>
<evidence type="ECO:0000256" key="2">
    <source>
        <dbReference type="ARBA" id="ARBA00009721"/>
    </source>
</evidence>
<dbReference type="SUPFAM" id="SSF53383">
    <property type="entry name" value="PLP-dependent transferases"/>
    <property type="match status" value="2"/>
</dbReference>
<dbReference type="PANTHER" id="PTHR32325">
    <property type="entry name" value="BETA-ELIMINATING LYASE-LIKE PROTEIN-RELATED"/>
    <property type="match status" value="1"/>
</dbReference>
<organism evidence="5 6">
    <name type="scientific">Plebeiibacterium marinum</name>
    <dbReference type="NCBI Taxonomy" id="2992111"/>
    <lineage>
        <taxon>Bacteria</taxon>
        <taxon>Pseudomonadati</taxon>
        <taxon>Bacteroidota</taxon>
        <taxon>Bacteroidia</taxon>
        <taxon>Marinilabiliales</taxon>
        <taxon>Marinilabiliaceae</taxon>
        <taxon>Plebeiibacterium</taxon>
    </lineage>
</organism>
<dbReference type="EMBL" id="JAPDPI010000035">
    <property type="protein sequence ID" value="MCW3807010.1"/>
    <property type="molecule type" value="Genomic_DNA"/>
</dbReference>
<dbReference type="InterPro" id="IPR001597">
    <property type="entry name" value="ArAA_b-elim_lyase/Thr_aldolase"/>
</dbReference>
<dbReference type="PANTHER" id="PTHR32325:SF4">
    <property type="entry name" value="TRYPTOPHANASE"/>
    <property type="match status" value="1"/>
</dbReference>
<dbReference type="NCBIfam" id="NF009709">
    <property type="entry name" value="PRK13238.1"/>
    <property type="match status" value="1"/>
</dbReference>
<dbReference type="InterPro" id="IPR015424">
    <property type="entry name" value="PyrdxlP-dep_Trfase"/>
</dbReference>
<gene>
    <name evidence="5" type="ORF">OM074_15340</name>
</gene>
<evidence type="ECO:0000313" key="5">
    <source>
        <dbReference type="EMBL" id="MCW3807010.1"/>
    </source>
</evidence>
<sequence>MKSEPHKIKTVRNLNITTYYERSVILREAFYNTFNIHSNKVTYDLVSQGSSAKSQDQEAGSLIGDETYAGSRNFEKLQGMVNKTFGHQYVCPTHNLQGAIKLIVATMVTKGAVIPSNSSFPELLIKDFGGKSDLIEKGHDKKYKGNIKLDALSVLLSENNNVPFIYFDLYVDGYKPVSMQFLKEAHVLASTYQVPVVVNVSQSVEWAGYVRDNDAEYSGRLLSEIVKEMASFCEVMVLDAAQDPRCNVGGLIGSNNFALYERYMNEVVVYEGLHTYGGMAGRTMELFARGIDEMVYEPQAGWIKGQIELLSAKVEAPHYVGADGIYLKAYKILPHIKSEQANALAAMLYLKAGMRCLVQGIYDDYSVLPVQLPRLGFTNDQIDFLARAINEVYSERDKLTHFVLLNMPQWIDQAQYNWNNPTLSLFNYECEAYRIYTIEYIGVTTKEERQSICKEVGYNTFLLPSKDVGIDLLTDSGTCAQTTIQWSKYNEGDETPASSKDYFEMVDMLKEVTGYNYIIPTHQGRAAEHIMSQILIKDGFVPGNMYFTTTKLHQEMAGGTFVDVICDEAHDPQSDFIWKGNIDIKKIETILDEHGEGSIPYISFEFSVNLAGGQPVSMDNVREVYLFCKAHNIPVMFDATRAVENAYMIKKKDERYHHVPIKDILRELFSYGDGCTVSSKKDYLVNIGGFLGIREDQDFYEKALSMIRIYEGTRTTGGMSAGDMSMHAEGVREMLDFNYIMARVEQTQYLGNRLLDAGIPIVEPIGTHAVFIDAKRFLPHIDQDKYPAQSLASELYIESGIRAMERGNVSSGRNRITGENYRPCLELVRLTIPRRAYTKSHMDLVADSIIELYKRRDEIKGLEFVYEPENLRFFQGKFEHVD</sequence>
<dbReference type="Pfam" id="PF01212">
    <property type="entry name" value="Beta_elim_lyase"/>
    <property type="match status" value="2"/>
</dbReference>
<feature type="domain" description="Aromatic amino acid beta-eliminating lyase/threonine aldolase" evidence="4">
    <location>
        <begin position="44"/>
        <end position="281"/>
    </location>
</feature>
<evidence type="ECO:0000313" key="6">
    <source>
        <dbReference type="Proteomes" id="UP001207408"/>
    </source>
</evidence>